<gene>
    <name evidence="1" type="ORF">VOP03_03360</name>
</gene>
<comment type="caution">
    <text evidence="1">The sequence shown here is derived from an EMBL/GenBank/DDBJ whole genome shotgun (WGS) entry which is preliminary data.</text>
</comment>
<dbReference type="EMBL" id="JAYMGW010000002">
    <property type="protein sequence ID" value="MEC4264372.1"/>
    <property type="molecule type" value="Genomic_DNA"/>
</dbReference>
<dbReference type="SUPFAM" id="SSF51182">
    <property type="entry name" value="RmlC-like cupins"/>
    <property type="match status" value="1"/>
</dbReference>
<organism evidence="1 2">
    <name type="scientific">Flagellimonas halotolerans</name>
    <dbReference type="NCBI Taxonomy" id="3112164"/>
    <lineage>
        <taxon>Bacteria</taxon>
        <taxon>Pseudomonadati</taxon>
        <taxon>Bacteroidota</taxon>
        <taxon>Flavobacteriia</taxon>
        <taxon>Flavobacteriales</taxon>
        <taxon>Flavobacteriaceae</taxon>
        <taxon>Flagellimonas</taxon>
    </lineage>
</organism>
<name>A0ABU6IN22_9FLAO</name>
<dbReference type="InterPro" id="IPR011051">
    <property type="entry name" value="RmlC_Cupin_sf"/>
</dbReference>
<keyword evidence="2" id="KW-1185">Reference proteome</keyword>
<evidence type="ECO:0000313" key="2">
    <source>
        <dbReference type="Proteomes" id="UP001355298"/>
    </source>
</evidence>
<evidence type="ECO:0000313" key="1">
    <source>
        <dbReference type="EMBL" id="MEC4264372.1"/>
    </source>
</evidence>
<dbReference type="InterPro" id="IPR014710">
    <property type="entry name" value="RmlC-like_jellyroll"/>
</dbReference>
<reference evidence="1 2" key="1">
    <citation type="submission" date="2024-01" db="EMBL/GenBank/DDBJ databases">
        <title>The strains designed SYSU M86414 and SYSU M84420 isolated from the marine sediment in San Sha City (Hainan Province, China).</title>
        <authorList>
            <person name="Guo D."/>
        </authorList>
    </citation>
    <scope>NUCLEOTIDE SEQUENCE [LARGE SCALE GENOMIC DNA]</scope>
    <source>
        <strain evidence="1 2">SYSU M84420</strain>
    </source>
</reference>
<accession>A0ABU6IN22</accession>
<sequence>MSYFCAILENSENMQCVELNPVGNFDPWEQERIDELLHQEIKESLSNKLVFEDESIKLWDLHLAPGDRLSFRRHNTNYGWVCTTGGLVITRYGNGKIDMIKLNPGDTDFFENRGKDYINDLENIGEHTIVINILEYKQTKRADSMQFCN</sequence>
<proteinExistence type="predicted"/>
<dbReference type="Gene3D" id="2.60.120.10">
    <property type="entry name" value="Jelly Rolls"/>
    <property type="match status" value="1"/>
</dbReference>
<dbReference type="Proteomes" id="UP001355298">
    <property type="component" value="Unassembled WGS sequence"/>
</dbReference>
<dbReference type="RefSeq" id="WP_326277163.1">
    <property type="nucleotide sequence ID" value="NZ_JAYKYV010000002.1"/>
</dbReference>
<protein>
    <submittedName>
        <fullName evidence="1">Uncharacterized protein</fullName>
    </submittedName>
</protein>